<evidence type="ECO:0000313" key="2">
    <source>
        <dbReference type="EMBL" id="KAF6133898.1"/>
    </source>
</evidence>
<keyword evidence="3" id="KW-1185">Reference proteome</keyword>
<dbReference type="EMBL" id="JACGCM010002894">
    <property type="protein sequence ID" value="KAF6133898.1"/>
    <property type="molecule type" value="Genomic_DNA"/>
</dbReference>
<evidence type="ECO:0000256" key="1">
    <source>
        <dbReference type="SAM" id="MobiDB-lite"/>
    </source>
</evidence>
<evidence type="ECO:0000313" key="3">
    <source>
        <dbReference type="Proteomes" id="UP000541444"/>
    </source>
</evidence>
<dbReference type="Proteomes" id="UP000541444">
    <property type="component" value="Unassembled WGS sequence"/>
</dbReference>
<name>A0A7J7KU78_9MAGN</name>
<dbReference type="PANTHER" id="PTHR37194:SF2">
    <property type="entry name" value="T2E6.7-RELATED"/>
    <property type="match status" value="1"/>
</dbReference>
<dbReference type="AlphaFoldDB" id="A0A7J7KU78"/>
<dbReference type="OrthoDB" id="653441at2759"/>
<proteinExistence type="predicted"/>
<feature type="compositionally biased region" description="Acidic residues" evidence="1">
    <location>
        <begin position="61"/>
        <end position="78"/>
    </location>
</feature>
<gene>
    <name evidence="2" type="ORF">GIB67_040662</name>
</gene>
<protein>
    <submittedName>
        <fullName evidence="2">Uncharacterized protein</fullName>
    </submittedName>
</protein>
<reference evidence="2 3" key="1">
    <citation type="journal article" date="2020" name="IScience">
        <title>Genome Sequencing of the Endangered Kingdonia uniflora (Circaeasteraceae, Ranunculales) Reveals Potential Mechanisms of Evolutionary Specialization.</title>
        <authorList>
            <person name="Sun Y."/>
            <person name="Deng T."/>
            <person name="Zhang A."/>
            <person name="Moore M.J."/>
            <person name="Landis J.B."/>
            <person name="Lin N."/>
            <person name="Zhang H."/>
            <person name="Zhang X."/>
            <person name="Huang J."/>
            <person name="Zhang X."/>
            <person name="Sun H."/>
            <person name="Wang H."/>
        </authorList>
    </citation>
    <scope>NUCLEOTIDE SEQUENCE [LARGE SCALE GENOMIC DNA]</scope>
    <source>
        <strain evidence="2">TB1705</strain>
        <tissue evidence="2">Leaf</tissue>
    </source>
</reference>
<organism evidence="2 3">
    <name type="scientific">Kingdonia uniflora</name>
    <dbReference type="NCBI Taxonomy" id="39325"/>
    <lineage>
        <taxon>Eukaryota</taxon>
        <taxon>Viridiplantae</taxon>
        <taxon>Streptophyta</taxon>
        <taxon>Embryophyta</taxon>
        <taxon>Tracheophyta</taxon>
        <taxon>Spermatophyta</taxon>
        <taxon>Magnoliopsida</taxon>
        <taxon>Ranunculales</taxon>
        <taxon>Circaeasteraceae</taxon>
        <taxon>Kingdonia</taxon>
    </lineage>
</organism>
<dbReference type="PANTHER" id="PTHR37194">
    <property type="entry name" value="T2E6.7-RELATED"/>
    <property type="match status" value="1"/>
</dbReference>
<sequence length="87" mass="9674">MDNQLAPPISRVKATLNLGLETYSVSSTSGNLVSEQIISMKEECMRILKEFITKHNVPNDVPDEAVEGSSADEDEDETPEKPLKKRK</sequence>
<accession>A0A7J7KU78</accession>
<comment type="caution">
    <text evidence="2">The sequence shown here is derived from an EMBL/GenBank/DDBJ whole genome shotgun (WGS) entry which is preliminary data.</text>
</comment>
<feature type="region of interest" description="Disordered" evidence="1">
    <location>
        <begin position="56"/>
        <end position="87"/>
    </location>
</feature>